<name>A0A9D1EHL1_9FIRM</name>
<protein>
    <recommendedName>
        <fullName evidence="1">Stage 0 sporulation protein A homolog</fullName>
    </recommendedName>
</protein>
<dbReference type="Pfam" id="PF04397">
    <property type="entry name" value="LytTR"/>
    <property type="match status" value="1"/>
</dbReference>
<organism evidence="6 7">
    <name type="scientific">Candidatus Fimimorpha faecalis</name>
    <dbReference type="NCBI Taxonomy" id="2840824"/>
    <lineage>
        <taxon>Bacteria</taxon>
        <taxon>Bacillati</taxon>
        <taxon>Bacillota</taxon>
        <taxon>Clostridia</taxon>
        <taxon>Eubacteriales</taxon>
        <taxon>Candidatus Fimimorpha</taxon>
    </lineage>
</organism>
<dbReference type="SUPFAM" id="SSF52172">
    <property type="entry name" value="CheY-like"/>
    <property type="match status" value="1"/>
</dbReference>
<dbReference type="PROSITE" id="PS50110">
    <property type="entry name" value="RESPONSE_REGULATORY"/>
    <property type="match status" value="1"/>
</dbReference>
<dbReference type="PANTHER" id="PTHR37299:SF1">
    <property type="entry name" value="STAGE 0 SPORULATION PROTEIN A HOMOLOG"/>
    <property type="match status" value="1"/>
</dbReference>
<dbReference type="PANTHER" id="PTHR37299">
    <property type="entry name" value="TRANSCRIPTIONAL REGULATOR-RELATED"/>
    <property type="match status" value="1"/>
</dbReference>
<dbReference type="Gene3D" id="2.40.50.1020">
    <property type="entry name" value="LytTr DNA-binding domain"/>
    <property type="match status" value="1"/>
</dbReference>
<gene>
    <name evidence="6" type="ORF">IAC96_14205</name>
</gene>
<dbReference type="SMART" id="SM00448">
    <property type="entry name" value="REC"/>
    <property type="match status" value="1"/>
</dbReference>
<evidence type="ECO:0000256" key="3">
    <source>
        <dbReference type="PROSITE-ProRule" id="PRU00169"/>
    </source>
</evidence>
<dbReference type="SMART" id="SM00850">
    <property type="entry name" value="LytTR"/>
    <property type="match status" value="1"/>
</dbReference>
<evidence type="ECO:0000313" key="6">
    <source>
        <dbReference type="EMBL" id="HIR90093.1"/>
    </source>
</evidence>
<proteinExistence type="predicted"/>
<evidence type="ECO:0000256" key="2">
    <source>
        <dbReference type="ARBA" id="ARBA00024867"/>
    </source>
</evidence>
<dbReference type="InterPro" id="IPR001789">
    <property type="entry name" value="Sig_transdc_resp-reg_receiver"/>
</dbReference>
<feature type="domain" description="HTH LytTR-type" evidence="5">
    <location>
        <begin position="130"/>
        <end position="231"/>
    </location>
</feature>
<sequence length="239" mass="27780">MRIAIVDDIAEERKLLYNWLENVLSRRSVHADIFEYENGEDFLAAAKEQPFTISFLDIYMNGITGIDAAVELRTFNKDDLLIFTTTFPDHALEGFRVRATHYLVKPYNEKDIEILMDEILSRIPKPDKYMDVKVGGSDIRLRFRDIAYAEHFSHMIYIHTANGKELSTRQSFGEFVAPLKEDRRFFLCSRGVIINMEYVADFDGTAFVMNTKERISVSRSLTKSARQTFMNFLFQRGNV</sequence>
<dbReference type="PROSITE" id="PS50930">
    <property type="entry name" value="HTH_LYTTR"/>
    <property type="match status" value="1"/>
</dbReference>
<keyword evidence="3" id="KW-0597">Phosphoprotein</keyword>
<dbReference type="EMBL" id="DVHN01000198">
    <property type="protein sequence ID" value="HIR90093.1"/>
    <property type="molecule type" value="Genomic_DNA"/>
</dbReference>
<comment type="caution">
    <text evidence="6">The sequence shown here is derived from an EMBL/GenBank/DDBJ whole genome shotgun (WGS) entry which is preliminary data.</text>
</comment>
<dbReference type="GO" id="GO:0003677">
    <property type="term" value="F:DNA binding"/>
    <property type="evidence" value="ECO:0007669"/>
    <property type="project" value="InterPro"/>
</dbReference>
<evidence type="ECO:0000259" key="4">
    <source>
        <dbReference type="PROSITE" id="PS50110"/>
    </source>
</evidence>
<feature type="modified residue" description="4-aspartylphosphate" evidence="3">
    <location>
        <position position="57"/>
    </location>
</feature>
<dbReference type="InterPro" id="IPR046947">
    <property type="entry name" value="LytR-like"/>
</dbReference>
<accession>A0A9D1EHL1</accession>
<evidence type="ECO:0000313" key="7">
    <source>
        <dbReference type="Proteomes" id="UP000824201"/>
    </source>
</evidence>
<reference evidence="6" key="2">
    <citation type="journal article" date="2021" name="PeerJ">
        <title>Extensive microbial diversity within the chicken gut microbiome revealed by metagenomics and culture.</title>
        <authorList>
            <person name="Gilroy R."/>
            <person name="Ravi A."/>
            <person name="Getino M."/>
            <person name="Pursley I."/>
            <person name="Horton D.L."/>
            <person name="Alikhan N.F."/>
            <person name="Baker D."/>
            <person name="Gharbi K."/>
            <person name="Hall N."/>
            <person name="Watson M."/>
            <person name="Adriaenssens E.M."/>
            <person name="Foster-Nyarko E."/>
            <person name="Jarju S."/>
            <person name="Secka A."/>
            <person name="Antonio M."/>
            <person name="Oren A."/>
            <person name="Chaudhuri R.R."/>
            <person name="La Ragione R."/>
            <person name="Hildebrand F."/>
            <person name="Pallen M.J."/>
        </authorList>
    </citation>
    <scope>NUCLEOTIDE SEQUENCE</scope>
    <source>
        <strain evidence="6">ChiW13-3771</strain>
    </source>
</reference>
<dbReference type="Pfam" id="PF00072">
    <property type="entry name" value="Response_reg"/>
    <property type="match status" value="1"/>
</dbReference>
<dbReference type="GO" id="GO:0000156">
    <property type="term" value="F:phosphorelay response regulator activity"/>
    <property type="evidence" value="ECO:0007669"/>
    <property type="project" value="InterPro"/>
</dbReference>
<comment type="function">
    <text evidence="2">May play the central regulatory role in sporulation. It may be an element of the effector pathway responsible for the activation of sporulation genes in response to nutritional stress. Spo0A may act in concert with spo0H (a sigma factor) to control the expression of some genes that are critical to the sporulation process.</text>
</comment>
<dbReference type="AlphaFoldDB" id="A0A9D1EHL1"/>
<feature type="domain" description="Response regulatory" evidence="4">
    <location>
        <begin position="2"/>
        <end position="120"/>
    </location>
</feature>
<evidence type="ECO:0000259" key="5">
    <source>
        <dbReference type="PROSITE" id="PS50930"/>
    </source>
</evidence>
<dbReference type="Proteomes" id="UP000824201">
    <property type="component" value="Unassembled WGS sequence"/>
</dbReference>
<dbReference type="InterPro" id="IPR007492">
    <property type="entry name" value="LytTR_DNA-bd_dom"/>
</dbReference>
<dbReference type="InterPro" id="IPR011006">
    <property type="entry name" value="CheY-like_superfamily"/>
</dbReference>
<evidence type="ECO:0000256" key="1">
    <source>
        <dbReference type="ARBA" id="ARBA00018672"/>
    </source>
</evidence>
<dbReference type="Gene3D" id="3.40.50.2300">
    <property type="match status" value="1"/>
</dbReference>
<reference evidence="6" key="1">
    <citation type="submission" date="2020-10" db="EMBL/GenBank/DDBJ databases">
        <authorList>
            <person name="Gilroy R."/>
        </authorList>
    </citation>
    <scope>NUCLEOTIDE SEQUENCE</scope>
    <source>
        <strain evidence="6">ChiW13-3771</strain>
    </source>
</reference>